<dbReference type="Proteomes" id="UP000655751">
    <property type="component" value="Unassembled WGS sequence"/>
</dbReference>
<feature type="domain" description="Cation efflux protein transmembrane" evidence="10">
    <location>
        <begin position="74"/>
        <end position="262"/>
    </location>
</feature>
<evidence type="ECO:0000313" key="13">
    <source>
        <dbReference type="Proteomes" id="UP000655751"/>
    </source>
</evidence>
<evidence type="ECO:0000259" key="10">
    <source>
        <dbReference type="Pfam" id="PF01545"/>
    </source>
</evidence>
<dbReference type="EMBL" id="JADMLG010000004">
    <property type="protein sequence ID" value="MBH0776909.1"/>
    <property type="molecule type" value="Genomic_DNA"/>
</dbReference>
<evidence type="ECO:0000256" key="1">
    <source>
        <dbReference type="ARBA" id="ARBA00004141"/>
    </source>
</evidence>
<evidence type="ECO:0000256" key="5">
    <source>
        <dbReference type="ARBA" id="ARBA00022989"/>
    </source>
</evidence>
<dbReference type="Pfam" id="PF01545">
    <property type="entry name" value="Cation_efflux"/>
    <property type="match status" value="1"/>
</dbReference>
<evidence type="ECO:0000256" key="9">
    <source>
        <dbReference type="SAM" id="Phobius"/>
    </source>
</evidence>
<evidence type="ECO:0000256" key="3">
    <source>
        <dbReference type="ARBA" id="ARBA00022448"/>
    </source>
</evidence>
<dbReference type="InterPro" id="IPR036837">
    <property type="entry name" value="Cation_efflux_CTD_sf"/>
</dbReference>
<dbReference type="SUPFAM" id="SSF160240">
    <property type="entry name" value="Cation efflux protein cytoplasmic domain-like"/>
    <property type="match status" value="1"/>
</dbReference>
<dbReference type="InterPro" id="IPR027470">
    <property type="entry name" value="Cation_efflux_CTD"/>
</dbReference>
<evidence type="ECO:0000313" key="12">
    <source>
        <dbReference type="EMBL" id="MBH0776909.1"/>
    </source>
</evidence>
<comment type="subcellular location">
    <subcellularLocation>
        <location evidence="1">Membrane</location>
        <topology evidence="1">Multi-pass membrane protein</topology>
    </subcellularLocation>
</comment>
<reference evidence="12" key="1">
    <citation type="submission" date="2020-11" db="EMBL/GenBank/DDBJ databases">
        <title>Nocardia NEAU-351.nov., a novel actinomycete isolated from the cow dung.</title>
        <authorList>
            <person name="Zhang X."/>
        </authorList>
    </citation>
    <scope>NUCLEOTIDE SEQUENCE</scope>
    <source>
        <strain evidence="12">NEAU-351</strain>
    </source>
</reference>
<feature type="compositionally biased region" description="Basic and acidic residues" evidence="8">
    <location>
        <begin position="28"/>
        <end position="64"/>
    </location>
</feature>
<feature type="transmembrane region" description="Helical" evidence="9">
    <location>
        <begin position="71"/>
        <end position="96"/>
    </location>
</feature>
<feature type="transmembrane region" description="Helical" evidence="9">
    <location>
        <begin position="173"/>
        <end position="193"/>
    </location>
</feature>
<dbReference type="Gene3D" id="1.20.1510.10">
    <property type="entry name" value="Cation efflux protein transmembrane domain"/>
    <property type="match status" value="1"/>
</dbReference>
<dbReference type="NCBIfam" id="TIGR01297">
    <property type="entry name" value="CDF"/>
    <property type="match status" value="1"/>
</dbReference>
<evidence type="ECO:0000256" key="7">
    <source>
        <dbReference type="ARBA" id="ARBA00023136"/>
    </source>
</evidence>
<gene>
    <name evidence="12" type="ORF">IT779_11505</name>
</gene>
<evidence type="ECO:0000259" key="11">
    <source>
        <dbReference type="Pfam" id="PF16916"/>
    </source>
</evidence>
<evidence type="ECO:0000256" key="4">
    <source>
        <dbReference type="ARBA" id="ARBA00022692"/>
    </source>
</evidence>
<feature type="transmembrane region" description="Helical" evidence="9">
    <location>
        <begin position="237"/>
        <end position="255"/>
    </location>
</feature>
<feature type="transmembrane region" description="Helical" evidence="9">
    <location>
        <begin position="102"/>
        <end position="119"/>
    </location>
</feature>
<accession>A0A931I8P5</accession>
<keyword evidence="5 9" id="KW-1133">Transmembrane helix</keyword>
<dbReference type="InterPro" id="IPR002524">
    <property type="entry name" value="Cation_efflux"/>
</dbReference>
<dbReference type="GO" id="GO:0005385">
    <property type="term" value="F:zinc ion transmembrane transporter activity"/>
    <property type="evidence" value="ECO:0007669"/>
    <property type="project" value="TreeGrafter"/>
</dbReference>
<dbReference type="AlphaFoldDB" id="A0A931I8P5"/>
<sequence>MGEQCVSPDRSVTRTADRGPLTGSSHGCTHDHPSAPDHGRAIGHGEGHHPGKDAHGHGHDHGVSADSDPRWLSIALALIVVFMAAEVTVGLVAQSLALITDAAHMLTDAASIVLALIAIRLSKRPASGQYTYGYKRAEILSAQANGITLLLLAAWFVYEGIARLIDPPDVEGPLVLITALVGIAVNIAAAWSISRANRTSLNVEGAFQHIVNDLYAFIGTAVAGTVVWLAGYPRADAIAALVVAALMLKAGWSLVRESGRIFLEAAPAHLDPDEIGAGIVGIGGVAEVHDLHVWLITSGEPSLSAHVLVDDGADCHALRSAVERLLTSDFGIAHTTLQVDHVGEVEHPPTDRCAETHNHGSAEAHIPHCAEAHIPHCAEAHGPVHRA</sequence>
<keyword evidence="7 9" id="KW-0472">Membrane</keyword>
<feature type="transmembrane region" description="Helical" evidence="9">
    <location>
        <begin position="139"/>
        <end position="158"/>
    </location>
</feature>
<keyword evidence="4 9" id="KW-0812">Transmembrane</keyword>
<keyword evidence="13" id="KW-1185">Reference proteome</keyword>
<protein>
    <submittedName>
        <fullName evidence="12">Cation transporter</fullName>
    </submittedName>
</protein>
<dbReference type="PANTHER" id="PTHR11562:SF17">
    <property type="entry name" value="RE54080P-RELATED"/>
    <property type="match status" value="1"/>
</dbReference>
<comment type="similarity">
    <text evidence="2">Belongs to the cation diffusion facilitator (CDF) transporter (TC 2.A.4) family. SLC30A subfamily.</text>
</comment>
<name>A0A931I8P5_9NOCA</name>
<organism evidence="12 13">
    <name type="scientific">Nocardia bovistercoris</name>
    <dbReference type="NCBI Taxonomy" id="2785916"/>
    <lineage>
        <taxon>Bacteria</taxon>
        <taxon>Bacillati</taxon>
        <taxon>Actinomycetota</taxon>
        <taxon>Actinomycetes</taxon>
        <taxon>Mycobacteriales</taxon>
        <taxon>Nocardiaceae</taxon>
        <taxon>Nocardia</taxon>
    </lineage>
</organism>
<dbReference type="InterPro" id="IPR058533">
    <property type="entry name" value="Cation_efflux_TM"/>
</dbReference>
<evidence type="ECO:0000256" key="8">
    <source>
        <dbReference type="SAM" id="MobiDB-lite"/>
    </source>
</evidence>
<feature type="region of interest" description="Disordered" evidence="8">
    <location>
        <begin position="1"/>
        <end position="64"/>
    </location>
</feature>
<dbReference type="InterPro" id="IPR027469">
    <property type="entry name" value="Cation_efflux_TMD_sf"/>
</dbReference>
<feature type="transmembrane region" description="Helical" evidence="9">
    <location>
        <begin position="214"/>
        <end position="231"/>
    </location>
</feature>
<dbReference type="Pfam" id="PF16916">
    <property type="entry name" value="ZT_dimer"/>
    <property type="match status" value="1"/>
</dbReference>
<keyword evidence="3" id="KW-0813">Transport</keyword>
<feature type="domain" description="Cation efflux protein cytoplasmic" evidence="11">
    <location>
        <begin position="272"/>
        <end position="341"/>
    </location>
</feature>
<comment type="caution">
    <text evidence="12">The sequence shown here is derived from an EMBL/GenBank/DDBJ whole genome shotgun (WGS) entry which is preliminary data.</text>
</comment>
<dbReference type="GO" id="GO:0005886">
    <property type="term" value="C:plasma membrane"/>
    <property type="evidence" value="ECO:0007669"/>
    <property type="project" value="TreeGrafter"/>
</dbReference>
<evidence type="ECO:0000256" key="6">
    <source>
        <dbReference type="ARBA" id="ARBA00023065"/>
    </source>
</evidence>
<dbReference type="SUPFAM" id="SSF161111">
    <property type="entry name" value="Cation efflux protein transmembrane domain-like"/>
    <property type="match status" value="1"/>
</dbReference>
<dbReference type="PANTHER" id="PTHR11562">
    <property type="entry name" value="CATION EFFLUX PROTEIN/ ZINC TRANSPORTER"/>
    <property type="match status" value="1"/>
</dbReference>
<evidence type="ECO:0000256" key="2">
    <source>
        <dbReference type="ARBA" id="ARBA00008873"/>
    </source>
</evidence>
<keyword evidence="6" id="KW-0406">Ion transport</keyword>
<dbReference type="InterPro" id="IPR050681">
    <property type="entry name" value="CDF/SLC30A"/>
</dbReference>
<proteinExistence type="inferred from homology"/>